<feature type="region of interest" description="Disordered" evidence="1">
    <location>
        <begin position="1"/>
        <end position="20"/>
    </location>
</feature>
<feature type="transmembrane region" description="Helical" evidence="2">
    <location>
        <begin position="110"/>
        <end position="128"/>
    </location>
</feature>
<evidence type="ECO:0000313" key="4">
    <source>
        <dbReference type="EMBL" id="RNE95352.1"/>
    </source>
</evidence>
<dbReference type="PANTHER" id="PTHR33741:SF5">
    <property type="entry name" value="TRANSMEMBRANE PROTEIN DDB_G0269096-RELATED"/>
    <property type="match status" value="1"/>
</dbReference>
<dbReference type="EMBL" id="MKGL01000880">
    <property type="protein sequence ID" value="RNE95352.1"/>
    <property type="molecule type" value="Genomic_DNA"/>
</dbReference>
<evidence type="ECO:0000256" key="2">
    <source>
        <dbReference type="SAM" id="Phobius"/>
    </source>
</evidence>
<dbReference type="Pfam" id="PF04982">
    <property type="entry name" value="TM_HPP"/>
    <property type="match status" value="1"/>
</dbReference>
<dbReference type="GeneID" id="40334190"/>
<dbReference type="OMA" id="QQIACAF"/>
<keyword evidence="2" id="KW-0472">Membrane</keyword>
<protein>
    <submittedName>
        <fullName evidence="4">HPP family protein</fullName>
    </submittedName>
</protein>
<dbReference type="AlphaFoldDB" id="A0A3R7M3A0"/>
<evidence type="ECO:0000313" key="5">
    <source>
        <dbReference type="Proteomes" id="UP000283634"/>
    </source>
</evidence>
<gene>
    <name evidence="4" type="ORF">TraAM80_10257</name>
</gene>
<name>A0A3R7M3A0_TRYRA</name>
<feature type="transmembrane region" description="Helical" evidence="2">
    <location>
        <begin position="86"/>
        <end position="104"/>
    </location>
</feature>
<feature type="transmembrane region" description="Helical" evidence="2">
    <location>
        <begin position="243"/>
        <end position="260"/>
    </location>
</feature>
<sequence length="261" mass="28443">MQVVGEEGPQDVSPSAGSHMSEARGVEASGCFLMVYLKRLRGAGETRPATLALSLDVILTFVFSVSIMLFLAVVDEYGLSQYGLQLYLPSFWASCVLTVCLTTAPGVQPQALLGLHFFGALFGLSFAHATKPLGQPLGPLLASAFAVAVLTCVCLLFGWFQPSSSATTVLAAFYKYGSMHDAGYIFLLTPVLLGVVIVLVCSWLMDNLIYHGGRRIPFVGEFFYGVFYYYYAFRLAYWDSGSMILFIYCLFVHTYAVGIGV</sequence>
<dbReference type="OrthoDB" id="2016548at2759"/>
<proteinExistence type="predicted"/>
<feature type="transmembrane region" description="Helical" evidence="2">
    <location>
        <begin position="216"/>
        <end position="237"/>
    </location>
</feature>
<organism evidence="4 5">
    <name type="scientific">Trypanosoma rangeli</name>
    <dbReference type="NCBI Taxonomy" id="5698"/>
    <lineage>
        <taxon>Eukaryota</taxon>
        <taxon>Discoba</taxon>
        <taxon>Euglenozoa</taxon>
        <taxon>Kinetoplastea</taxon>
        <taxon>Metakinetoplastina</taxon>
        <taxon>Trypanosomatida</taxon>
        <taxon>Trypanosomatidae</taxon>
        <taxon>Trypanosoma</taxon>
        <taxon>Herpetosoma</taxon>
    </lineage>
</organism>
<feature type="transmembrane region" description="Helical" evidence="2">
    <location>
        <begin position="182"/>
        <end position="204"/>
    </location>
</feature>
<keyword evidence="2" id="KW-1133">Transmembrane helix</keyword>
<keyword evidence="2" id="KW-0812">Transmembrane</keyword>
<keyword evidence="5" id="KW-1185">Reference proteome</keyword>
<dbReference type="InterPro" id="IPR058581">
    <property type="entry name" value="TM_HPP"/>
</dbReference>
<feature type="domain" description="HPP transmembrane region" evidence="3">
    <location>
        <begin position="56"/>
        <end position="209"/>
    </location>
</feature>
<dbReference type="InterPro" id="IPR007065">
    <property type="entry name" value="HPP"/>
</dbReference>
<evidence type="ECO:0000259" key="3">
    <source>
        <dbReference type="Pfam" id="PF04982"/>
    </source>
</evidence>
<evidence type="ECO:0000256" key="1">
    <source>
        <dbReference type="SAM" id="MobiDB-lite"/>
    </source>
</evidence>
<accession>A0A3R7M3A0</accession>
<dbReference type="VEuPathDB" id="TriTrypDB:TRSC58_02812"/>
<dbReference type="RefSeq" id="XP_029233237.1">
    <property type="nucleotide sequence ID" value="XM_029386891.1"/>
</dbReference>
<feature type="transmembrane region" description="Helical" evidence="2">
    <location>
        <begin position="140"/>
        <end position="162"/>
    </location>
</feature>
<dbReference type="PANTHER" id="PTHR33741">
    <property type="entry name" value="TRANSMEMBRANE PROTEIN DDB_G0269096-RELATED"/>
    <property type="match status" value="1"/>
</dbReference>
<comment type="caution">
    <text evidence="4">The sequence shown here is derived from an EMBL/GenBank/DDBJ whole genome shotgun (WGS) entry which is preliminary data.</text>
</comment>
<dbReference type="Proteomes" id="UP000283634">
    <property type="component" value="Unassembled WGS sequence"/>
</dbReference>
<feature type="transmembrane region" description="Helical" evidence="2">
    <location>
        <begin position="51"/>
        <end position="74"/>
    </location>
</feature>
<reference evidence="4 5" key="1">
    <citation type="journal article" date="2018" name="BMC Genomics">
        <title>Genomic comparison of Trypanosoma conorhini and Trypanosoma rangeli to Trypanosoma cruzi strains of high and low virulence.</title>
        <authorList>
            <person name="Bradwell K.R."/>
            <person name="Koparde V.N."/>
            <person name="Matveyev A.V."/>
            <person name="Serrano M.G."/>
            <person name="Alves J.M."/>
            <person name="Parikh H."/>
            <person name="Huang B."/>
            <person name="Lee V."/>
            <person name="Espinosa-Alvarez O."/>
            <person name="Ortiz P.A."/>
            <person name="Costa-Martins A.G."/>
            <person name="Teixeira M.M."/>
            <person name="Buck G.A."/>
        </authorList>
    </citation>
    <scope>NUCLEOTIDE SEQUENCE [LARGE SCALE GENOMIC DNA]</scope>
    <source>
        <strain evidence="4 5">AM80</strain>
    </source>
</reference>